<reference evidence="3" key="1">
    <citation type="journal article" date="2019" name="Sci. Rep.">
        <title>Draft genome of Tanacetum cinerariifolium, the natural source of mosquito coil.</title>
        <authorList>
            <person name="Yamashiro T."/>
            <person name="Shiraishi A."/>
            <person name="Satake H."/>
            <person name="Nakayama K."/>
        </authorList>
    </citation>
    <scope>NUCLEOTIDE SEQUENCE</scope>
</reference>
<gene>
    <name evidence="3" type="ORF">Tci_051240</name>
</gene>
<organism evidence="3">
    <name type="scientific">Tanacetum cinerariifolium</name>
    <name type="common">Dalmatian daisy</name>
    <name type="synonym">Chrysanthemum cinerariifolium</name>
    <dbReference type="NCBI Taxonomy" id="118510"/>
    <lineage>
        <taxon>Eukaryota</taxon>
        <taxon>Viridiplantae</taxon>
        <taxon>Streptophyta</taxon>
        <taxon>Embryophyta</taxon>
        <taxon>Tracheophyta</taxon>
        <taxon>Spermatophyta</taxon>
        <taxon>Magnoliopsida</taxon>
        <taxon>eudicotyledons</taxon>
        <taxon>Gunneridae</taxon>
        <taxon>Pentapetalae</taxon>
        <taxon>asterids</taxon>
        <taxon>campanulids</taxon>
        <taxon>Asterales</taxon>
        <taxon>Asteraceae</taxon>
        <taxon>Asteroideae</taxon>
        <taxon>Anthemideae</taxon>
        <taxon>Anthemidinae</taxon>
        <taxon>Tanacetum</taxon>
    </lineage>
</organism>
<sequence length="247" mass="26639">MGGTCNKRIDAIVAMLLLLGPRAVPACTTLPNSHCLTHANHHRRNATTATITTSSPPSSLVSSSSPSPRHCHQRHTITPHVTTPTTSPSSPPPLPSLSPRQDLHKAVVGFYEPCVLGKQKKVDPITMSPLSMTAAGRYGFIFLELNLRDVTFSEDFLYGAKAVTDFGNLTKPNQNDQVVLEDSLRNLANKSIVAEHKLSLEITQSPGESSDTSEGSKNNRSFEDSGRSNEEDSEDGAFSEEGGFKTP</sequence>
<feature type="chain" id="PRO_5026877461" evidence="2">
    <location>
        <begin position="27"/>
        <end position="247"/>
    </location>
</feature>
<evidence type="ECO:0000313" key="3">
    <source>
        <dbReference type="EMBL" id="GEU79262.1"/>
    </source>
</evidence>
<feature type="region of interest" description="Disordered" evidence="1">
    <location>
        <begin position="48"/>
        <end position="99"/>
    </location>
</feature>
<keyword evidence="2" id="KW-0732">Signal</keyword>
<name>A0A6L2N2B3_TANCI</name>
<comment type="caution">
    <text evidence="3">The sequence shown here is derived from an EMBL/GenBank/DDBJ whole genome shotgun (WGS) entry which is preliminary data.</text>
</comment>
<feature type="compositionally biased region" description="Low complexity" evidence="1">
    <location>
        <begin position="54"/>
        <end position="68"/>
    </location>
</feature>
<evidence type="ECO:0000256" key="2">
    <source>
        <dbReference type="SAM" id="SignalP"/>
    </source>
</evidence>
<feature type="region of interest" description="Disordered" evidence="1">
    <location>
        <begin position="200"/>
        <end position="247"/>
    </location>
</feature>
<proteinExistence type="predicted"/>
<accession>A0A6L2N2B3</accession>
<dbReference type="EMBL" id="BKCJ010007835">
    <property type="protein sequence ID" value="GEU79262.1"/>
    <property type="molecule type" value="Genomic_DNA"/>
</dbReference>
<feature type="compositionally biased region" description="Polar residues" evidence="1">
    <location>
        <begin position="201"/>
        <end position="219"/>
    </location>
</feature>
<evidence type="ECO:0000256" key="1">
    <source>
        <dbReference type="SAM" id="MobiDB-lite"/>
    </source>
</evidence>
<protein>
    <submittedName>
        <fullName evidence="3">Uncharacterized protein</fullName>
    </submittedName>
</protein>
<feature type="signal peptide" evidence="2">
    <location>
        <begin position="1"/>
        <end position="26"/>
    </location>
</feature>
<feature type="compositionally biased region" description="Basic and acidic residues" evidence="1">
    <location>
        <begin position="220"/>
        <end position="230"/>
    </location>
</feature>
<dbReference type="AlphaFoldDB" id="A0A6L2N2B3"/>